<protein>
    <submittedName>
        <fullName evidence="1">Uncharacterized protein</fullName>
    </submittedName>
</protein>
<name>A0AA42CIT9_9PROT</name>
<accession>A0AA42CIT9</accession>
<dbReference type="Proteomes" id="UP001165679">
    <property type="component" value="Unassembled WGS sequence"/>
</dbReference>
<reference evidence="1" key="1">
    <citation type="submission" date="2022-09" db="EMBL/GenBank/DDBJ databases">
        <title>Rhodovastum sp. nov. RN2-1 isolated from soil in Seongnam, South Korea.</title>
        <authorList>
            <person name="Le N.T."/>
        </authorList>
    </citation>
    <scope>NUCLEOTIDE SEQUENCE</scope>
    <source>
        <strain evidence="1">RN2-1</strain>
    </source>
</reference>
<dbReference type="RefSeq" id="WP_264715034.1">
    <property type="nucleotide sequence ID" value="NZ_JAPDNT010000017.1"/>
</dbReference>
<keyword evidence="2" id="KW-1185">Reference proteome</keyword>
<evidence type="ECO:0000313" key="2">
    <source>
        <dbReference type="Proteomes" id="UP001165679"/>
    </source>
</evidence>
<evidence type="ECO:0000313" key="1">
    <source>
        <dbReference type="EMBL" id="MCW3476267.1"/>
    </source>
</evidence>
<gene>
    <name evidence="1" type="ORF">OL599_16965</name>
</gene>
<proteinExistence type="predicted"/>
<dbReference type="EMBL" id="JAPDNT010000017">
    <property type="protein sequence ID" value="MCW3476267.1"/>
    <property type="molecule type" value="Genomic_DNA"/>
</dbReference>
<organism evidence="1 2">
    <name type="scientific">Limobrevibacterium gyesilva</name>
    <dbReference type="NCBI Taxonomy" id="2991712"/>
    <lineage>
        <taxon>Bacteria</taxon>
        <taxon>Pseudomonadati</taxon>
        <taxon>Pseudomonadota</taxon>
        <taxon>Alphaproteobacteria</taxon>
        <taxon>Acetobacterales</taxon>
        <taxon>Acetobacteraceae</taxon>
        <taxon>Limobrevibacterium</taxon>
    </lineage>
</organism>
<dbReference type="AlphaFoldDB" id="A0AA42CIT9"/>
<sequence length="222" mass="24638">MGVTTEFLDAAAVIAERSTAPLLFHWPMPGNLGGLLKFATFAEWRDFVLQFGLRDGIPDIVKAKFDRAHKLHVLAWVDPDLLKAGEQVALTTLELALKDRYGHKVRDKRGNIRFANALRYMVESDGLTDDQVPMNRRCGPPSTVVGRLTGDVRPSLADMRNDLAHGYPFDGLPHSGLLELVRDLIEYAYRDMIGAAVGLIPHQNSASELPSESADSEPMREF</sequence>
<comment type="caution">
    <text evidence="1">The sequence shown here is derived from an EMBL/GenBank/DDBJ whole genome shotgun (WGS) entry which is preliminary data.</text>
</comment>
<reference evidence="1" key="2">
    <citation type="submission" date="2022-10" db="EMBL/GenBank/DDBJ databases">
        <authorList>
            <person name="Trinh H.N."/>
        </authorList>
    </citation>
    <scope>NUCLEOTIDE SEQUENCE</scope>
    <source>
        <strain evidence="1">RN2-1</strain>
    </source>
</reference>